<accession>A0ABR4Q2G4</accession>
<evidence type="ECO:0000256" key="11">
    <source>
        <dbReference type="ARBA" id="ARBA00023004"/>
    </source>
</evidence>
<dbReference type="PROSITE" id="PS00197">
    <property type="entry name" value="2FE2S_FER_1"/>
    <property type="match status" value="1"/>
</dbReference>
<dbReference type="Pfam" id="PF13085">
    <property type="entry name" value="Fer2_3"/>
    <property type="match status" value="1"/>
</dbReference>
<evidence type="ECO:0000256" key="14">
    <source>
        <dbReference type="RuleBase" id="RU361237"/>
    </source>
</evidence>
<evidence type="ECO:0000313" key="18">
    <source>
        <dbReference type="Proteomes" id="UP001651158"/>
    </source>
</evidence>
<evidence type="ECO:0000259" key="16">
    <source>
        <dbReference type="PROSITE" id="PS51379"/>
    </source>
</evidence>
<keyword evidence="18" id="KW-1185">Reference proteome</keyword>
<dbReference type="InterPro" id="IPR025192">
    <property type="entry name" value="Succ_DH/fum_Rdtase_N"/>
</dbReference>
<dbReference type="PANTHER" id="PTHR11921:SF29">
    <property type="entry name" value="SUCCINATE DEHYDROGENASE [UBIQUINONE] IRON-SULFUR SUBUNIT, MITOCHONDRIAL"/>
    <property type="match status" value="1"/>
</dbReference>
<feature type="domain" description="2Fe-2S ferredoxin-type" evidence="15">
    <location>
        <begin position="29"/>
        <end position="118"/>
    </location>
</feature>
<dbReference type="Gene3D" id="1.10.1060.10">
    <property type="entry name" value="Alpha-helical ferredoxin"/>
    <property type="match status" value="1"/>
</dbReference>
<evidence type="ECO:0000256" key="3">
    <source>
        <dbReference type="ARBA" id="ARBA00009433"/>
    </source>
</evidence>
<comment type="similarity">
    <text evidence="3 14">Belongs to the succinate dehydrogenase/fumarate reductase iron-sulfur protein family.</text>
</comment>
<dbReference type="Proteomes" id="UP001651158">
    <property type="component" value="Unassembled WGS sequence"/>
</dbReference>
<keyword evidence="12 14" id="KW-0411">Iron-sulfur</keyword>
<dbReference type="InterPro" id="IPR004489">
    <property type="entry name" value="Succ_DH/fum_Rdtase_Fe-S"/>
</dbReference>
<comment type="cofactor">
    <cofactor evidence="14">
        <name>[3Fe-4S] cluster</name>
        <dbReference type="ChEBI" id="CHEBI:21137"/>
    </cofactor>
    <text evidence="14">Binds 1 [3Fe-4S] cluster.</text>
</comment>
<evidence type="ECO:0000256" key="1">
    <source>
        <dbReference type="ARBA" id="ARBA00004443"/>
    </source>
</evidence>
<evidence type="ECO:0000313" key="17">
    <source>
        <dbReference type="EMBL" id="KAL5103762.1"/>
    </source>
</evidence>
<evidence type="ECO:0000256" key="7">
    <source>
        <dbReference type="ARBA" id="ARBA00022532"/>
    </source>
</evidence>
<evidence type="ECO:0000256" key="9">
    <source>
        <dbReference type="ARBA" id="ARBA00022723"/>
    </source>
</evidence>
<keyword evidence="9 14" id="KW-0479">Metal-binding</keyword>
<dbReference type="InterPro" id="IPR017900">
    <property type="entry name" value="4Fe4S_Fe_S_CS"/>
</dbReference>
<sequence>MNSVLTPSLRFGFCLAQFTRCASSDSAMKKFSIYRYNPDKPNQRPFMQTFEINTKECGPMVLDALIKIKAECDPTLTFRRSCREGICGSCAMNINGRNRLACINRISNNNKVTKIYPLPHTYVVKDLISDLKNFYAQLKWIEPYLKKKEFSDDQIRERFFMQTLKDREKLDGLHECILCFCCSSACPSYWWNSDRYLGPAVLLHAYRWMIDSRDDYTFDRLKQMQNKYATYGCHTIMNCTEACPKAACPYKSPVEVKHGSLSEPMPSRMYAGVGITCPTRHERRFCQRHGITIFRMLTQMDLPGSVMSTTVLRDVKNNCGELVLGCPASSPDDGVLVCQALIEAPNHLSNIQIFSGGFLPHSNVQLDNTGGKLCHKP</sequence>
<keyword evidence="10" id="KW-0560">Oxidoreductase</keyword>
<gene>
    <name evidence="17" type="ORF">TcWFU_008322</name>
</gene>
<name>A0ABR4Q2G4_9CEST</name>
<dbReference type="Gene3D" id="3.10.20.30">
    <property type="match status" value="1"/>
</dbReference>
<reference evidence="17 18" key="1">
    <citation type="journal article" date="2022" name="Front. Cell. Infect. Microbiol.">
        <title>The Genomes of Two Strains of Taenia crassiceps the Animal Model for the Study of Human Cysticercosis.</title>
        <authorList>
            <person name="Bobes R.J."/>
            <person name="Estrada K."/>
            <person name="Rios-Valencia D.G."/>
            <person name="Calderon-Gallegos A."/>
            <person name="de la Torre P."/>
            <person name="Carrero J.C."/>
            <person name="Sanchez-Flores A."/>
            <person name="Laclette J.P."/>
        </authorList>
    </citation>
    <scope>NUCLEOTIDE SEQUENCE [LARGE SCALE GENOMIC DNA]</scope>
    <source>
        <strain evidence="17">WFUcys</strain>
    </source>
</reference>
<evidence type="ECO:0000256" key="12">
    <source>
        <dbReference type="ARBA" id="ARBA00023014"/>
    </source>
</evidence>
<comment type="subcellular location">
    <subcellularLocation>
        <location evidence="1 14">Mitochondrion inner membrane</location>
        <topology evidence="1 14">Peripheral membrane protein</topology>
        <orientation evidence="1 14">Matrix side</orientation>
    </subcellularLocation>
</comment>
<keyword evidence="11 14" id="KW-0408">Iron</keyword>
<keyword evidence="14" id="KW-0999">Mitochondrion inner membrane</keyword>
<dbReference type="CDD" id="cd00207">
    <property type="entry name" value="fer2"/>
    <property type="match status" value="1"/>
</dbReference>
<keyword evidence="14" id="KW-0496">Mitochondrion</keyword>
<comment type="pathway">
    <text evidence="2 14">Carbohydrate metabolism; tricarboxylic acid cycle; fumarate from succinate (eukaryal route): step 1/1.</text>
</comment>
<dbReference type="Pfam" id="PF13183">
    <property type="entry name" value="Fer4_8"/>
    <property type="match status" value="1"/>
</dbReference>
<dbReference type="InterPro" id="IPR050573">
    <property type="entry name" value="SDH/FRD_Iron-Sulfur"/>
</dbReference>
<dbReference type="EMBL" id="JAKROA010000016">
    <property type="protein sequence ID" value="KAL5103762.1"/>
    <property type="molecule type" value="Genomic_DNA"/>
</dbReference>
<protein>
    <recommendedName>
        <fullName evidence="5 14">Succinate dehydrogenase [ubiquinone] iron-sulfur subunit, mitochondrial</fullName>
        <ecNumber evidence="4 14">1.3.5.1</ecNumber>
    </recommendedName>
</protein>
<keyword evidence="7" id="KW-0816">Tricarboxylic acid cycle</keyword>
<organism evidence="17 18">
    <name type="scientific">Taenia crassiceps</name>
    <dbReference type="NCBI Taxonomy" id="6207"/>
    <lineage>
        <taxon>Eukaryota</taxon>
        <taxon>Metazoa</taxon>
        <taxon>Spiralia</taxon>
        <taxon>Lophotrochozoa</taxon>
        <taxon>Platyhelminthes</taxon>
        <taxon>Cestoda</taxon>
        <taxon>Eucestoda</taxon>
        <taxon>Cyclophyllidea</taxon>
        <taxon>Taeniidae</taxon>
        <taxon>Taenia</taxon>
    </lineage>
</organism>
<comment type="cofactor">
    <cofactor evidence="14">
        <name>[2Fe-2S] cluster</name>
        <dbReference type="ChEBI" id="CHEBI:190135"/>
    </cofactor>
    <text evidence="14">Binds 1 [2Fe-2S] cluster.</text>
</comment>
<comment type="caution">
    <text evidence="17">The sequence shown here is derived from an EMBL/GenBank/DDBJ whole genome shotgun (WGS) entry which is preliminary data.</text>
</comment>
<dbReference type="InterPro" id="IPR001041">
    <property type="entry name" value="2Fe-2S_ferredoxin-type"/>
</dbReference>
<keyword evidence="14" id="KW-0472">Membrane</keyword>
<evidence type="ECO:0000256" key="10">
    <source>
        <dbReference type="ARBA" id="ARBA00023002"/>
    </source>
</evidence>
<dbReference type="SUPFAM" id="SSF46548">
    <property type="entry name" value="alpha-helical ferredoxin"/>
    <property type="match status" value="1"/>
</dbReference>
<dbReference type="InterPro" id="IPR036010">
    <property type="entry name" value="2Fe-2S_ferredoxin-like_sf"/>
</dbReference>
<feature type="domain" description="4Fe-4S ferredoxin-type" evidence="16">
    <location>
        <begin position="166"/>
        <end position="196"/>
    </location>
</feature>
<evidence type="ECO:0000256" key="6">
    <source>
        <dbReference type="ARBA" id="ARBA00022485"/>
    </source>
</evidence>
<dbReference type="PROSITE" id="PS00198">
    <property type="entry name" value="4FE4S_FER_1"/>
    <property type="match status" value="1"/>
</dbReference>
<evidence type="ECO:0000256" key="8">
    <source>
        <dbReference type="ARBA" id="ARBA00022714"/>
    </source>
</evidence>
<evidence type="ECO:0000256" key="5">
    <source>
        <dbReference type="ARBA" id="ARBA00016766"/>
    </source>
</evidence>
<comment type="function">
    <text evidence="14">Iron-sulfur protein (IP) subunit of succinate dehydrogenase (SDH) that is involved in complex II of the mitochondrial electron transport chain and is responsible for transferring electrons from succinate to ubiquinone (coenzyme Q).</text>
</comment>
<dbReference type="PROSITE" id="PS51085">
    <property type="entry name" value="2FE2S_FER_2"/>
    <property type="match status" value="1"/>
</dbReference>
<evidence type="ECO:0000259" key="15">
    <source>
        <dbReference type="PROSITE" id="PS51085"/>
    </source>
</evidence>
<dbReference type="InterPro" id="IPR006058">
    <property type="entry name" value="2Fe2S_fd_BS"/>
</dbReference>
<evidence type="ECO:0000256" key="13">
    <source>
        <dbReference type="ARBA" id="ARBA00023291"/>
    </source>
</evidence>
<evidence type="ECO:0000256" key="2">
    <source>
        <dbReference type="ARBA" id="ARBA00004788"/>
    </source>
</evidence>
<dbReference type="InterPro" id="IPR017896">
    <property type="entry name" value="4Fe4S_Fe-S-bd"/>
</dbReference>
<dbReference type="SUPFAM" id="SSF54292">
    <property type="entry name" value="2Fe-2S ferredoxin-like"/>
    <property type="match status" value="1"/>
</dbReference>
<comment type="catalytic activity">
    <reaction evidence="14">
        <text>a quinone + succinate = fumarate + a quinol</text>
        <dbReference type="Rhea" id="RHEA:40523"/>
        <dbReference type="ChEBI" id="CHEBI:24646"/>
        <dbReference type="ChEBI" id="CHEBI:29806"/>
        <dbReference type="ChEBI" id="CHEBI:30031"/>
        <dbReference type="ChEBI" id="CHEBI:132124"/>
    </reaction>
</comment>
<dbReference type="NCBIfam" id="TIGR00384">
    <property type="entry name" value="dhsB"/>
    <property type="match status" value="1"/>
</dbReference>
<dbReference type="PROSITE" id="PS51379">
    <property type="entry name" value="4FE4S_FER_2"/>
    <property type="match status" value="1"/>
</dbReference>
<proteinExistence type="inferred from homology"/>
<dbReference type="InterPro" id="IPR012675">
    <property type="entry name" value="Beta-grasp_dom_sf"/>
</dbReference>
<keyword evidence="6 14" id="KW-0004">4Fe-4S</keyword>
<evidence type="ECO:0000256" key="4">
    <source>
        <dbReference type="ARBA" id="ARBA00012792"/>
    </source>
</evidence>
<comment type="cofactor">
    <cofactor evidence="14">
        <name>[4Fe-4S] cluster</name>
        <dbReference type="ChEBI" id="CHEBI:49883"/>
    </cofactor>
    <text evidence="14">Binds 1 [4Fe-4S] cluster.</text>
</comment>
<keyword evidence="13 14" id="KW-0003">3Fe-4S</keyword>
<dbReference type="EC" id="1.3.5.1" evidence="4 14"/>
<keyword evidence="8 14" id="KW-0001">2Fe-2S</keyword>
<dbReference type="InterPro" id="IPR009051">
    <property type="entry name" value="Helical_ferredxn"/>
</dbReference>
<dbReference type="PANTHER" id="PTHR11921">
    <property type="entry name" value="SUCCINATE DEHYDROGENASE IRON-SULFUR PROTEIN"/>
    <property type="match status" value="1"/>
</dbReference>
<dbReference type="NCBIfam" id="NF004616">
    <property type="entry name" value="PRK05950.1"/>
    <property type="match status" value="1"/>
</dbReference>